<evidence type="ECO:0000313" key="1">
    <source>
        <dbReference type="EMBL" id="JAD24453.1"/>
    </source>
</evidence>
<dbReference type="EMBL" id="GBRH01273442">
    <property type="protein sequence ID" value="JAD24453.1"/>
    <property type="molecule type" value="Transcribed_RNA"/>
</dbReference>
<dbReference type="AlphaFoldDB" id="A0A0A8YFH7"/>
<proteinExistence type="predicted"/>
<reference evidence="1" key="2">
    <citation type="journal article" date="2015" name="Data Brief">
        <title>Shoot transcriptome of the giant reed, Arundo donax.</title>
        <authorList>
            <person name="Barrero R.A."/>
            <person name="Guerrero F.D."/>
            <person name="Moolhuijzen P."/>
            <person name="Goolsby J.A."/>
            <person name="Tidwell J."/>
            <person name="Bellgard S.E."/>
            <person name="Bellgard M.I."/>
        </authorList>
    </citation>
    <scope>NUCLEOTIDE SEQUENCE</scope>
    <source>
        <tissue evidence="1">Shoot tissue taken approximately 20 cm above the soil surface</tissue>
    </source>
</reference>
<reference evidence="1" key="1">
    <citation type="submission" date="2014-09" db="EMBL/GenBank/DDBJ databases">
        <authorList>
            <person name="Magalhaes I.L.F."/>
            <person name="Oliveira U."/>
            <person name="Santos F.R."/>
            <person name="Vidigal T.H.D.A."/>
            <person name="Brescovit A.D."/>
            <person name="Santos A.J."/>
        </authorList>
    </citation>
    <scope>NUCLEOTIDE SEQUENCE</scope>
    <source>
        <tissue evidence="1">Shoot tissue taken approximately 20 cm above the soil surface</tissue>
    </source>
</reference>
<name>A0A0A8YFH7_ARUDO</name>
<protein>
    <submittedName>
        <fullName evidence="1">Uncharacterized protein</fullName>
    </submittedName>
</protein>
<accession>A0A0A8YFH7</accession>
<sequence length="23" mass="2727">MYYCCTTVQFSAPNCYWITITAF</sequence>
<organism evidence="1">
    <name type="scientific">Arundo donax</name>
    <name type="common">Giant reed</name>
    <name type="synonym">Donax arundinaceus</name>
    <dbReference type="NCBI Taxonomy" id="35708"/>
    <lineage>
        <taxon>Eukaryota</taxon>
        <taxon>Viridiplantae</taxon>
        <taxon>Streptophyta</taxon>
        <taxon>Embryophyta</taxon>
        <taxon>Tracheophyta</taxon>
        <taxon>Spermatophyta</taxon>
        <taxon>Magnoliopsida</taxon>
        <taxon>Liliopsida</taxon>
        <taxon>Poales</taxon>
        <taxon>Poaceae</taxon>
        <taxon>PACMAD clade</taxon>
        <taxon>Arundinoideae</taxon>
        <taxon>Arundineae</taxon>
        <taxon>Arundo</taxon>
    </lineage>
</organism>